<proteinExistence type="predicted"/>
<dbReference type="EMBL" id="JBBPBM010000099">
    <property type="protein sequence ID" value="KAK8508599.1"/>
    <property type="molecule type" value="Genomic_DNA"/>
</dbReference>
<protein>
    <submittedName>
        <fullName evidence="1">Uncharacterized protein</fullName>
    </submittedName>
</protein>
<comment type="caution">
    <text evidence="1">The sequence shown here is derived from an EMBL/GenBank/DDBJ whole genome shotgun (WGS) entry which is preliminary data.</text>
</comment>
<keyword evidence="2" id="KW-1185">Reference proteome</keyword>
<evidence type="ECO:0000313" key="1">
    <source>
        <dbReference type="EMBL" id="KAK8508599.1"/>
    </source>
</evidence>
<sequence length="119" mass="12958">MLSFIACSPNELKNLPKLSFLYCSRLFPPSISLTHHRSITVAFQSHHSLPEAPPPTSSNPESLSRPNSKHGFKGSNPASPPSMLRLLYKPNPMPISYSTSFVGPPCDVGTRTLTPPTSQ</sequence>
<name>A0ABR2BNW7_9ROSI</name>
<organism evidence="1 2">
    <name type="scientific">Hibiscus sabdariffa</name>
    <name type="common">roselle</name>
    <dbReference type="NCBI Taxonomy" id="183260"/>
    <lineage>
        <taxon>Eukaryota</taxon>
        <taxon>Viridiplantae</taxon>
        <taxon>Streptophyta</taxon>
        <taxon>Embryophyta</taxon>
        <taxon>Tracheophyta</taxon>
        <taxon>Spermatophyta</taxon>
        <taxon>Magnoliopsida</taxon>
        <taxon>eudicotyledons</taxon>
        <taxon>Gunneridae</taxon>
        <taxon>Pentapetalae</taxon>
        <taxon>rosids</taxon>
        <taxon>malvids</taxon>
        <taxon>Malvales</taxon>
        <taxon>Malvaceae</taxon>
        <taxon>Malvoideae</taxon>
        <taxon>Hibiscus</taxon>
    </lineage>
</organism>
<dbReference type="Proteomes" id="UP001472677">
    <property type="component" value="Unassembled WGS sequence"/>
</dbReference>
<evidence type="ECO:0000313" key="2">
    <source>
        <dbReference type="Proteomes" id="UP001472677"/>
    </source>
</evidence>
<accession>A0ABR2BNW7</accession>
<gene>
    <name evidence="1" type="ORF">V6N12_044515</name>
</gene>
<reference evidence="1 2" key="1">
    <citation type="journal article" date="2024" name="G3 (Bethesda)">
        <title>Genome assembly of Hibiscus sabdariffa L. provides insights into metabolisms of medicinal natural products.</title>
        <authorList>
            <person name="Kim T."/>
        </authorList>
    </citation>
    <scope>NUCLEOTIDE SEQUENCE [LARGE SCALE GENOMIC DNA]</scope>
    <source>
        <strain evidence="1">TK-2024</strain>
        <tissue evidence="1">Old leaves</tissue>
    </source>
</reference>